<dbReference type="AlphaFoldDB" id="A0A2P5Y7N6"/>
<dbReference type="Proteomes" id="UP000239757">
    <property type="component" value="Unassembled WGS sequence"/>
</dbReference>
<evidence type="ECO:0000256" key="1">
    <source>
        <dbReference type="SAM" id="MobiDB-lite"/>
    </source>
</evidence>
<evidence type="ECO:0000313" key="2">
    <source>
        <dbReference type="EMBL" id="PPS11592.1"/>
    </source>
</evidence>
<evidence type="ECO:0000313" key="3">
    <source>
        <dbReference type="Proteomes" id="UP000239757"/>
    </source>
</evidence>
<name>A0A2P5Y7N6_GOSBA</name>
<accession>A0A2P5Y7N6</accession>
<gene>
    <name evidence="2" type="ORF">GOBAR_AA09051</name>
</gene>
<reference evidence="2 3" key="1">
    <citation type="submission" date="2015-01" db="EMBL/GenBank/DDBJ databases">
        <title>Genome of allotetraploid Gossypium barbadense reveals genomic plasticity and fiber elongation in cotton evolution.</title>
        <authorList>
            <person name="Chen X."/>
            <person name="Liu X."/>
            <person name="Zhao B."/>
            <person name="Zheng H."/>
            <person name="Hu Y."/>
            <person name="Lu G."/>
            <person name="Yang C."/>
            <person name="Chen J."/>
            <person name="Shan C."/>
            <person name="Zhang L."/>
            <person name="Zhou Y."/>
            <person name="Wang L."/>
            <person name="Guo W."/>
            <person name="Bai Y."/>
            <person name="Ruan J."/>
            <person name="Shangguan X."/>
            <person name="Mao Y."/>
            <person name="Jiang J."/>
            <person name="Zhu Y."/>
            <person name="Lei J."/>
            <person name="Kang H."/>
            <person name="Chen S."/>
            <person name="He X."/>
            <person name="Wang R."/>
            <person name="Wang Y."/>
            <person name="Chen J."/>
            <person name="Wang L."/>
            <person name="Yu S."/>
            <person name="Wang B."/>
            <person name="Wei J."/>
            <person name="Song S."/>
            <person name="Lu X."/>
            <person name="Gao Z."/>
            <person name="Gu W."/>
            <person name="Deng X."/>
            <person name="Ma D."/>
            <person name="Wang S."/>
            <person name="Liang W."/>
            <person name="Fang L."/>
            <person name="Cai C."/>
            <person name="Zhu X."/>
            <person name="Zhou B."/>
            <person name="Zhang Y."/>
            <person name="Chen Z."/>
            <person name="Xu S."/>
            <person name="Zhu R."/>
            <person name="Wang S."/>
            <person name="Zhang T."/>
            <person name="Zhao G."/>
        </authorList>
    </citation>
    <scope>NUCLEOTIDE SEQUENCE [LARGE SCALE GENOMIC DNA]</scope>
    <source>
        <strain evidence="3">cv. Xinhai21</strain>
        <tissue evidence="2">Leaf</tissue>
    </source>
</reference>
<organism evidence="2 3">
    <name type="scientific">Gossypium barbadense</name>
    <name type="common">Sea Island cotton</name>
    <name type="synonym">Hibiscus barbadensis</name>
    <dbReference type="NCBI Taxonomy" id="3634"/>
    <lineage>
        <taxon>Eukaryota</taxon>
        <taxon>Viridiplantae</taxon>
        <taxon>Streptophyta</taxon>
        <taxon>Embryophyta</taxon>
        <taxon>Tracheophyta</taxon>
        <taxon>Spermatophyta</taxon>
        <taxon>Magnoliopsida</taxon>
        <taxon>eudicotyledons</taxon>
        <taxon>Gunneridae</taxon>
        <taxon>Pentapetalae</taxon>
        <taxon>rosids</taxon>
        <taxon>malvids</taxon>
        <taxon>Malvales</taxon>
        <taxon>Malvaceae</taxon>
        <taxon>Malvoideae</taxon>
        <taxon>Gossypium</taxon>
    </lineage>
</organism>
<sequence>MSSGAFSSVDWERGYWGGFISPSVLRQKNVISSGSYGHGRSGHGSRGEPFPSSQASNVGVNGDDPLPMPLRLVMNHKGDEICKVDDVPIASQQREGERWMWWLRAYKSFSSLNSSVYKPSAVPNSVTLSWRTNPPRQIGPYWDHRSSSLRSEDGTLSIVPS</sequence>
<dbReference type="EMBL" id="KZ663567">
    <property type="protein sequence ID" value="PPS11592.1"/>
    <property type="molecule type" value="Genomic_DNA"/>
</dbReference>
<feature type="region of interest" description="Disordered" evidence="1">
    <location>
        <begin position="35"/>
        <end position="64"/>
    </location>
</feature>
<protein>
    <submittedName>
        <fullName evidence="2">Uncharacterized protein</fullName>
    </submittedName>
</protein>
<proteinExistence type="predicted"/>